<dbReference type="Pfam" id="PF04097">
    <property type="entry name" value="Nic96"/>
    <property type="match status" value="2"/>
</dbReference>
<comment type="similarity">
    <text evidence="2 5">Belongs to the nucleoporin interacting component (NIC) family.</text>
</comment>
<comment type="subcellular location">
    <subcellularLocation>
        <location evidence="1 5">Nucleus</location>
        <location evidence="1 5">Nuclear pore complex</location>
    </subcellularLocation>
</comment>
<gene>
    <name evidence="6" type="ORF">ANN_19974</name>
</gene>
<name>A0ABQ8SCF8_PERAM</name>
<dbReference type="Proteomes" id="UP001148838">
    <property type="component" value="Unassembled WGS sequence"/>
</dbReference>
<evidence type="ECO:0000256" key="1">
    <source>
        <dbReference type="ARBA" id="ARBA00004567"/>
    </source>
</evidence>
<evidence type="ECO:0000313" key="7">
    <source>
        <dbReference type="Proteomes" id="UP001148838"/>
    </source>
</evidence>
<reference evidence="6 7" key="1">
    <citation type="journal article" date="2022" name="Allergy">
        <title>Genome assembly and annotation of Periplaneta americana reveal a comprehensive cockroach allergen profile.</title>
        <authorList>
            <person name="Wang L."/>
            <person name="Xiong Q."/>
            <person name="Saelim N."/>
            <person name="Wang L."/>
            <person name="Nong W."/>
            <person name="Wan A.T."/>
            <person name="Shi M."/>
            <person name="Liu X."/>
            <person name="Cao Q."/>
            <person name="Hui J.H.L."/>
            <person name="Sookrung N."/>
            <person name="Leung T.F."/>
            <person name="Tungtrongchitr A."/>
            <person name="Tsui S.K.W."/>
        </authorList>
    </citation>
    <scope>NUCLEOTIDE SEQUENCE [LARGE SCALE GENOMIC DNA]</scope>
    <source>
        <strain evidence="6">PWHHKU_190912</strain>
    </source>
</reference>
<evidence type="ECO:0000256" key="3">
    <source>
        <dbReference type="ARBA" id="ARBA00023132"/>
    </source>
</evidence>
<keyword evidence="5" id="KW-0509">mRNA transport</keyword>
<accession>A0ABQ8SCF8</accession>
<dbReference type="PANTHER" id="PTHR11225:SF4">
    <property type="entry name" value="NUCLEAR PORE COMPLEX PROTEIN NUP93"/>
    <property type="match status" value="1"/>
</dbReference>
<evidence type="ECO:0000256" key="5">
    <source>
        <dbReference type="RuleBase" id="RU364035"/>
    </source>
</evidence>
<evidence type="ECO:0000256" key="2">
    <source>
        <dbReference type="ARBA" id="ARBA00010186"/>
    </source>
</evidence>
<sequence>IMAESDFNELLHAAEQLSAEVEGSGDLPKVERTLRQVLEASTELWSRVTQAGAQDIQAHLLLGSKGVDLPQLSQKLDVLSARKTFQPLEPIPDADIQSFLKNEKENAILSIIEETHRSCFDDTEKLQWEHIESEWKQEKQKALNALAGASEEFLNLSLQPEPSIINDTVTSGVRSLLDNQEMAYAKQVIDYNKIVVQGVIRPSLVEKFSQVADSLNDKKVSELWEMVRYMSQVPPRATADPLASRVLPQVRNVLISQARKYLEDRYKTYMTSVVMGNLQQARRGGVPGTFPLVRSFVAIRVPPGMPGLEDGLVEDQPFWPLVYYCLRCGDIPAALHCAKQAGSGMDEFCSVLEELVNSKDKRLSSRLETLVKFQYRRHIRNTTDPFKRAVYCVIGSCDVNDEHSEVAKAADDYLWLKLCQIREEDSTDTQGTDRMTYSHLQSLLLEEYGESHYNAHEQPHVYFQVLILTGQYEAAIEFLARIEKLRVHSVHIAIALNELHLLGIPANVQAPLLSVDPGDKPPARRLNLARLIMLYVRKFEATDPKEALQYYYFLRNMKGPEGGNLFMTCVSDLALESREFDLLLGVLEPTGMRIPGLIDTFQGVQVCCLFLICLNSDTKVTNHYRNSVEIAMGVIDFMKLFHFQADTKLIIGQVAMDSERKGMFEDAIKLYDLAGNHEKVLSLMTSMLSQVVHQINRPGSLRSRLQELANNITNRYRGQQINCSPDTASTFFLLRDLLIFFDQYHAQEYVPALETITKTKLIPMALVEVEERVNSFKRLGEEICRNIPDVLLATMNMLYVQYNKTKGGDPNSSSTGRLEDKHLSYFREKARAITSFAGTVPYRMPGDTNSRLVQMEILMH</sequence>
<comment type="caution">
    <text evidence="6">The sequence shown here is derived from an EMBL/GenBank/DDBJ whole genome shotgun (WGS) entry which is preliminary data.</text>
</comment>
<dbReference type="InterPro" id="IPR007231">
    <property type="entry name" value="Nucleoporin_int_Nup93/Nic96"/>
</dbReference>
<organism evidence="6 7">
    <name type="scientific">Periplaneta americana</name>
    <name type="common">American cockroach</name>
    <name type="synonym">Blatta americana</name>
    <dbReference type="NCBI Taxonomy" id="6978"/>
    <lineage>
        <taxon>Eukaryota</taxon>
        <taxon>Metazoa</taxon>
        <taxon>Ecdysozoa</taxon>
        <taxon>Arthropoda</taxon>
        <taxon>Hexapoda</taxon>
        <taxon>Insecta</taxon>
        <taxon>Pterygota</taxon>
        <taxon>Neoptera</taxon>
        <taxon>Polyneoptera</taxon>
        <taxon>Dictyoptera</taxon>
        <taxon>Blattodea</taxon>
        <taxon>Blattoidea</taxon>
        <taxon>Blattidae</taxon>
        <taxon>Blattinae</taxon>
        <taxon>Periplaneta</taxon>
    </lineage>
</organism>
<proteinExistence type="inferred from homology"/>
<evidence type="ECO:0000256" key="4">
    <source>
        <dbReference type="ARBA" id="ARBA00023242"/>
    </source>
</evidence>
<keyword evidence="5" id="KW-0472">Membrane</keyword>
<keyword evidence="5" id="KW-0811">Translocation</keyword>
<keyword evidence="3 5" id="KW-0906">Nuclear pore complex</keyword>
<feature type="non-terminal residue" evidence="6">
    <location>
        <position position="1"/>
    </location>
</feature>
<dbReference type="EMBL" id="JAJSOF020000031">
    <property type="protein sequence ID" value="KAJ4431377.1"/>
    <property type="molecule type" value="Genomic_DNA"/>
</dbReference>
<protein>
    <recommendedName>
        <fullName evidence="5">Nuclear pore protein</fullName>
    </recommendedName>
</protein>
<dbReference type="PANTHER" id="PTHR11225">
    <property type="entry name" value="NUCLEAR PORE COMPLEX PROTEIN NUP93 NUCLEOPORIN NUP93 DEAD EYE PROTEIN"/>
    <property type="match status" value="1"/>
</dbReference>
<evidence type="ECO:0000313" key="6">
    <source>
        <dbReference type="EMBL" id="KAJ4431377.1"/>
    </source>
</evidence>
<keyword evidence="5" id="KW-0653">Protein transport</keyword>
<keyword evidence="5" id="KW-0813">Transport</keyword>
<keyword evidence="7" id="KW-1185">Reference proteome</keyword>
<keyword evidence="4 5" id="KW-0539">Nucleus</keyword>